<feature type="domain" description="Amine oxidase" evidence="1">
    <location>
        <begin position="13"/>
        <end position="407"/>
    </location>
</feature>
<name>A0A344TG82_9BACT</name>
<accession>A0A344TG82</accession>
<dbReference type="EMBL" id="CP030850">
    <property type="protein sequence ID" value="AXE17653.1"/>
    <property type="molecule type" value="Genomic_DNA"/>
</dbReference>
<evidence type="ECO:0000313" key="3">
    <source>
        <dbReference type="Proteomes" id="UP000251993"/>
    </source>
</evidence>
<dbReference type="InterPro" id="IPR036188">
    <property type="entry name" value="FAD/NAD-bd_sf"/>
</dbReference>
<dbReference type="Gene3D" id="3.50.50.60">
    <property type="entry name" value="FAD/NAD(P)-binding domain"/>
    <property type="match status" value="1"/>
</dbReference>
<dbReference type="Pfam" id="PF01593">
    <property type="entry name" value="Amino_oxidase"/>
    <property type="match status" value="1"/>
</dbReference>
<dbReference type="InterPro" id="IPR002937">
    <property type="entry name" value="Amino_oxidase"/>
</dbReference>
<dbReference type="SUPFAM" id="SSF51905">
    <property type="entry name" value="FAD/NAD(P)-binding domain"/>
    <property type="match status" value="1"/>
</dbReference>
<gene>
    <name evidence="2" type="ORF">DR864_07850</name>
</gene>
<dbReference type="Proteomes" id="UP000251993">
    <property type="component" value="Chromosome"/>
</dbReference>
<keyword evidence="3" id="KW-1185">Reference proteome</keyword>
<dbReference type="OrthoDB" id="9767561at2"/>
<evidence type="ECO:0000313" key="2">
    <source>
        <dbReference type="EMBL" id="AXE17653.1"/>
    </source>
</evidence>
<evidence type="ECO:0000259" key="1">
    <source>
        <dbReference type="Pfam" id="PF01593"/>
    </source>
</evidence>
<protein>
    <submittedName>
        <fullName evidence="2">FAD-dependent oxidoreductase</fullName>
    </submittedName>
</protein>
<dbReference type="PANTHER" id="PTHR42841">
    <property type="entry name" value="AMINE OXIDASE"/>
    <property type="match status" value="1"/>
</dbReference>
<dbReference type="GO" id="GO:0016491">
    <property type="term" value="F:oxidoreductase activity"/>
    <property type="evidence" value="ECO:0007669"/>
    <property type="project" value="InterPro"/>
</dbReference>
<reference evidence="2 3" key="1">
    <citation type="submission" date="2018-07" db="EMBL/GenBank/DDBJ databases">
        <title>Genome sequencing of Runella.</title>
        <authorList>
            <person name="Baek M.-G."/>
            <person name="Yi H."/>
        </authorList>
    </citation>
    <scope>NUCLEOTIDE SEQUENCE [LARGE SCALE GENOMIC DNA]</scope>
    <source>
        <strain evidence="2 3">HYN0085</strain>
    </source>
</reference>
<organism evidence="2 3">
    <name type="scientific">Runella rosea</name>
    <dbReference type="NCBI Taxonomy" id="2259595"/>
    <lineage>
        <taxon>Bacteria</taxon>
        <taxon>Pseudomonadati</taxon>
        <taxon>Bacteroidota</taxon>
        <taxon>Cytophagia</taxon>
        <taxon>Cytophagales</taxon>
        <taxon>Spirosomataceae</taxon>
        <taxon>Runella</taxon>
    </lineage>
</organism>
<dbReference type="KEGG" id="run:DR864_07850"/>
<proteinExistence type="predicted"/>
<dbReference type="RefSeq" id="WP_114066438.1">
    <property type="nucleotide sequence ID" value="NZ_CP030850.1"/>
</dbReference>
<sequence>MANHEVIIIGAGIAGLSCANYLSHFGIAPLVLEAAEAVGGRVRTDKVDGYLLDRGFQILLTAYPEAQRLLNYNALALKSFRSGALIRKDNDFSVISDPFKEPTQVFKTLFSSVGTLVDKLKVLQLSNNVSKESTDAFFHEHATDTLTYLRNYGWSDEMIADFFKPFFGGVFLENELETSSNFFRFIFKQFYTGDAVIPAGGMQAIPEQMAAKLPPHTLRLNTKVEKIEGSKVYLSDGKTLTAKNIVVATDARQADVLLGRSLKREYNVTTCTYFAAERSPLNEKMLALNPNRLSVVHNVCVPSDIAPSYAPEGKALVSVSTQGLEWFDEKKLTDRIVHELTGWFGEEVKTWKHLRTYHIPESLVKYPANAPATNLKISEHLYECGDHTSYPSLNAAMATGRAVADMIAGI</sequence>
<dbReference type="AlphaFoldDB" id="A0A344TG82"/>